<dbReference type="Pfam" id="PF21365">
    <property type="entry name" value="Glyco_hydro_31_3rd"/>
    <property type="match status" value="1"/>
</dbReference>
<dbReference type="InterPro" id="IPR025887">
    <property type="entry name" value="Glyco_hydro_31_N_dom"/>
</dbReference>
<name>A0ABR7UNF5_9FLAO</name>
<dbReference type="SUPFAM" id="SSF74650">
    <property type="entry name" value="Galactose mutarotase-like"/>
    <property type="match status" value="1"/>
</dbReference>
<dbReference type="Gene3D" id="2.60.40.1180">
    <property type="entry name" value="Golgi alpha-mannosidase II"/>
    <property type="match status" value="2"/>
</dbReference>
<evidence type="ECO:0000259" key="7">
    <source>
        <dbReference type="Pfam" id="PF21365"/>
    </source>
</evidence>
<proteinExistence type="inferred from homology"/>
<evidence type="ECO:0000256" key="2">
    <source>
        <dbReference type="RuleBase" id="RU361185"/>
    </source>
</evidence>
<keyword evidence="9" id="KW-1185">Reference proteome</keyword>
<evidence type="ECO:0000313" key="8">
    <source>
        <dbReference type="EMBL" id="MBD0723770.1"/>
    </source>
</evidence>
<dbReference type="PANTHER" id="PTHR43863:SF2">
    <property type="entry name" value="MALTASE-GLUCOAMYLASE"/>
    <property type="match status" value="1"/>
</dbReference>
<keyword evidence="3" id="KW-0732">Signal</keyword>
<feature type="signal peptide" evidence="3">
    <location>
        <begin position="1"/>
        <end position="26"/>
    </location>
</feature>
<dbReference type="InterPro" id="IPR000322">
    <property type="entry name" value="Glyco_hydro_31_TIM"/>
</dbReference>
<dbReference type="EMBL" id="NASZ01000001">
    <property type="protein sequence ID" value="MBD0723770.1"/>
    <property type="molecule type" value="Genomic_DNA"/>
</dbReference>
<dbReference type="InterPro" id="IPR033403">
    <property type="entry name" value="DUF5110"/>
</dbReference>
<keyword evidence="2" id="KW-0378">Hydrolase</keyword>
<dbReference type="SUPFAM" id="SSF51011">
    <property type="entry name" value="Glycosyl hydrolase domain"/>
    <property type="match status" value="1"/>
</dbReference>
<evidence type="ECO:0000259" key="4">
    <source>
        <dbReference type="Pfam" id="PF01055"/>
    </source>
</evidence>
<dbReference type="Pfam" id="PF17137">
    <property type="entry name" value="DUF5110"/>
    <property type="match status" value="1"/>
</dbReference>
<evidence type="ECO:0000256" key="1">
    <source>
        <dbReference type="ARBA" id="ARBA00007806"/>
    </source>
</evidence>
<evidence type="ECO:0000313" key="9">
    <source>
        <dbReference type="Proteomes" id="UP000661715"/>
    </source>
</evidence>
<dbReference type="RefSeq" id="WP_188219375.1">
    <property type="nucleotide sequence ID" value="NZ_NASZ01000001.1"/>
</dbReference>
<feature type="domain" description="Glycoside hydrolase family 31 N-terminal" evidence="5">
    <location>
        <begin position="45"/>
        <end position="204"/>
    </location>
</feature>
<comment type="similarity">
    <text evidence="1 2">Belongs to the glycosyl hydrolase 31 family.</text>
</comment>
<dbReference type="InterPro" id="IPR048395">
    <property type="entry name" value="Glyco_hydro_31_C"/>
</dbReference>
<evidence type="ECO:0000256" key="3">
    <source>
        <dbReference type="SAM" id="SignalP"/>
    </source>
</evidence>
<feature type="domain" description="Glycosyl hydrolase family 31 C-terminal" evidence="7">
    <location>
        <begin position="598"/>
        <end position="716"/>
    </location>
</feature>
<feature type="chain" id="PRO_5046657528" evidence="3">
    <location>
        <begin position="27"/>
        <end position="828"/>
    </location>
</feature>
<evidence type="ECO:0000259" key="6">
    <source>
        <dbReference type="Pfam" id="PF17137"/>
    </source>
</evidence>
<feature type="domain" description="DUF5110" evidence="6">
    <location>
        <begin position="732"/>
        <end position="800"/>
    </location>
</feature>
<feature type="domain" description="Glycoside hydrolase family 31 TIM barrel" evidence="4">
    <location>
        <begin position="246"/>
        <end position="589"/>
    </location>
</feature>
<protein>
    <submittedName>
        <fullName evidence="8">Xylosidase</fullName>
    </submittedName>
</protein>
<comment type="caution">
    <text evidence="8">The sequence shown here is derived from an EMBL/GenBank/DDBJ whole genome shotgun (WGS) entry which is preliminary data.</text>
</comment>
<dbReference type="Proteomes" id="UP000661715">
    <property type="component" value="Unassembled WGS sequence"/>
</dbReference>
<sequence>MRNAFLSKNPQYLLLLVLFSFSSLTAQDYQKTTLGVKTKFQALDVEIQFYSPTIVRILKSPKGIAFKKESLSVIKKPESIKFTTQQKGDLVSLQSKKLKVTIDVKSGKVSFNSLAGSALLSETASGASFTDFNDAGSKTYNVNQEFKLDQDEAIYGLGQQQRGQLSLRNAKINMVQGNVDDYVPFLVSTKGYGLFWDNYSPTIFEDKPESTSFQSEVGDCIDYYFILGDNIDGSIAGMRELTGQAPMFPLWTFGYWQSKERYKSQNELVGVVSKYRELGVPLDGIIQDWQYWGNNYLWNAMEFLNTEFPNPKKMVDDIHNMNAHMIISIWNSFGPQTKQFREMQPKGMLLNFGTWPQSGVESWPPNRDYPSGVQPYDPYNPEARNIYWKYLSKGLFSVGIDGWWIDSSEPDHLDFKPSDFDIKTYLGSFRKVRNAFPLMTVGGVSEHQRAESSDKRIFILTRSAFAGQQRYGANTWSGDVNSSWQSLRNQIPAGLNFSMSAIPYWNTDIGGFFAGSYKKGWGDGTKNPSFQELYVRWMQFGAFTPMMRSHGTDIPREIYNFGKKGDIIYDAIVKTIDLRYSLLPYIYSASWDITKNQSTMMRALVMDFDDKKVVDMNNEYLFGKSILVAPVVHAQYTPETIVKSNEETGWNKNEDTNSAKIQETTFAQVKSTKVYLPKGTSWYDFWTNEKINGGQEITKATTIDEIPLYIKSGSIIPFGPQVQYATEKKWDNLEIRVYPGADGEFTLYEDENDNYNYEKGAYSTITFKWNDKTQALMIGKRRGSFNGMLKNRKFNIVIVTDGKQFRENPTTNFNKTLSYDGKEKIVKL</sequence>
<accession>A0ABR7UNF5</accession>
<dbReference type="InterPro" id="IPR017853">
    <property type="entry name" value="GH"/>
</dbReference>
<evidence type="ECO:0000259" key="5">
    <source>
        <dbReference type="Pfam" id="PF13802"/>
    </source>
</evidence>
<dbReference type="InterPro" id="IPR051816">
    <property type="entry name" value="Glycosyl_Hydrolase_31"/>
</dbReference>
<dbReference type="Pfam" id="PF01055">
    <property type="entry name" value="Glyco_hydro_31_2nd"/>
    <property type="match status" value="1"/>
</dbReference>
<dbReference type="Pfam" id="PF13802">
    <property type="entry name" value="Gal_mutarotas_2"/>
    <property type="match status" value="1"/>
</dbReference>
<dbReference type="CDD" id="cd06591">
    <property type="entry name" value="GH31_xylosidase_XylS"/>
    <property type="match status" value="1"/>
</dbReference>
<organism evidence="8 9">
    <name type="scientific">Flavobacterium pokkalii</name>
    <dbReference type="NCBI Taxonomy" id="1940408"/>
    <lineage>
        <taxon>Bacteria</taxon>
        <taxon>Pseudomonadati</taxon>
        <taxon>Bacteroidota</taxon>
        <taxon>Flavobacteriia</taxon>
        <taxon>Flavobacteriales</taxon>
        <taxon>Flavobacteriaceae</taxon>
        <taxon>Flavobacterium</taxon>
    </lineage>
</organism>
<dbReference type="InterPro" id="IPR013780">
    <property type="entry name" value="Glyco_hydro_b"/>
</dbReference>
<reference evidence="8 9" key="1">
    <citation type="journal article" date="2020" name="Microbiol. Res.">
        <title>Flavobacterium pokkalii sp. nov., a novel plant growth promoting native rhizobacteria isolated from pokkali rice grown in coastal saline affected agricultural regions of southern India, Kerala.</title>
        <authorList>
            <person name="Menon R.R."/>
            <person name="Kumari S."/>
            <person name="Viver T."/>
            <person name="Rameshkumar N."/>
        </authorList>
    </citation>
    <scope>NUCLEOTIDE SEQUENCE [LARGE SCALE GENOMIC DNA]</scope>
    <source>
        <strain evidence="8 9">L1I52</strain>
    </source>
</reference>
<dbReference type="PANTHER" id="PTHR43863">
    <property type="entry name" value="HYDROLASE, PUTATIVE (AFU_ORTHOLOGUE AFUA_1G03140)-RELATED"/>
    <property type="match status" value="1"/>
</dbReference>
<dbReference type="Gene3D" id="2.60.40.1760">
    <property type="entry name" value="glycosyl hydrolase (family 31)"/>
    <property type="match status" value="1"/>
</dbReference>
<dbReference type="Gene3D" id="3.20.20.80">
    <property type="entry name" value="Glycosidases"/>
    <property type="match status" value="1"/>
</dbReference>
<keyword evidence="2" id="KW-0326">Glycosidase</keyword>
<dbReference type="SUPFAM" id="SSF51445">
    <property type="entry name" value="(Trans)glycosidases"/>
    <property type="match status" value="1"/>
</dbReference>
<dbReference type="InterPro" id="IPR011013">
    <property type="entry name" value="Gal_mutarotase_sf_dom"/>
</dbReference>
<gene>
    <name evidence="8" type="ORF">B6A10_01100</name>
</gene>
<dbReference type="CDD" id="cd14752">
    <property type="entry name" value="GH31_N"/>
    <property type="match status" value="1"/>
</dbReference>